<keyword evidence="3" id="KW-0732">Signal</keyword>
<accession>A0A0F2LXH3</accession>
<keyword evidence="2" id="KW-0812">Transmembrane</keyword>
<gene>
    <name evidence="4" type="ORF">SPSK_03598</name>
</gene>
<keyword evidence="2" id="KW-0472">Membrane</keyword>
<dbReference type="KEGG" id="ssck:SPSK_03598"/>
<organism evidence="4 5">
    <name type="scientific">Sporothrix schenckii 1099-18</name>
    <dbReference type="NCBI Taxonomy" id="1397361"/>
    <lineage>
        <taxon>Eukaryota</taxon>
        <taxon>Fungi</taxon>
        <taxon>Dikarya</taxon>
        <taxon>Ascomycota</taxon>
        <taxon>Pezizomycotina</taxon>
        <taxon>Sordariomycetes</taxon>
        <taxon>Sordariomycetidae</taxon>
        <taxon>Ophiostomatales</taxon>
        <taxon>Ophiostomataceae</taxon>
        <taxon>Sporothrix</taxon>
    </lineage>
</organism>
<evidence type="ECO:0000313" key="5">
    <source>
        <dbReference type="Proteomes" id="UP000033710"/>
    </source>
</evidence>
<dbReference type="GeneID" id="27665712"/>
<feature type="transmembrane region" description="Helical" evidence="2">
    <location>
        <begin position="162"/>
        <end position="181"/>
    </location>
</feature>
<reference evidence="4 5" key="1">
    <citation type="journal article" date="2014" name="BMC Genomics">
        <title>Comparative genomics of the major fungal agents of human and animal Sporotrichosis: Sporothrix schenckii and Sporothrix brasiliensis.</title>
        <authorList>
            <person name="Teixeira M.M."/>
            <person name="de Almeida L.G."/>
            <person name="Kubitschek-Barreira P."/>
            <person name="Alves F.L."/>
            <person name="Kioshima E.S."/>
            <person name="Abadio A.K."/>
            <person name="Fernandes L."/>
            <person name="Derengowski L.S."/>
            <person name="Ferreira K.S."/>
            <person name="Souza R.C."/>
            <person name="Ruiz J.C."/>
            <person name="de Andrade N.C."/>
            <person name="Paes H.C."/>
            <person name="Nicola A.M."/>
            <person name="Albuquerque P."/>
            <person name="Gerber A.L."/>
            <person name="Martins V.P."/>
            <person name="Peconick L.D."/>
            <person name="Neto A.V."/>
            <person name="Chaucanez C.B."/>
            <person name="Silva P.A."/>
            <person name="Cunha O.L."/>
            <person name="de Oliveira F.F."/>
            <person name="dos Santos T.C."/>
            <person name="Barros A.L."/>
            <person name="Soares M.A."/>
            <person name="de Oliveira L.M."/>
            <person name="Marini M.M."/>
            <person name="Villalobos-Duno H."/>
            <person name="Cunha M.M."/>
            <person name="de Hoog S."/>
            <person name="da Silveira J.F."/>
            <person name="Henrissat B."/>
            <person name="Nino-Vega G.A."/>
            <person name="Cisalpino P.S."/>
            <person name="Mora-Montes H.M."/>
            <person name="Almeida S.R."/>
            <person name="Stajich J.E."/>
            <person name="Lopes-Bezerra L.M."/>
            <person name="Vasconcelos A.T."/>
            <person name="Felipe M.S."/>
        </authorList>
    </citation>
    <scope>NUCLEOTIDE SEQUENCE [LARGE SCALE GENOMIC DNA]</scope>
    <source>
        <strain evidence="4 5">1099-18</strain>
    </source>
</reference>
<feature type="chain" id="PRO_5002454859" evidence="3">
    <location>
        <begin position="30"/>
        <end position="216"/>
    </location>
</feature>
<protein>
    <submittedName>
        <fullName evidence="4">Uncharacterized protein</fullName>
    </submittedName>
</protein>
<evidence type="ECO:0000256" key="3">
    <source>
        <dbReference type="SAM" id="SignalP"/>
    </source>
</evidence>
<keyword evidence="2" id="KW-1133">Transmembrane helix</keyword>
<comment type="caution">
    <text evidence="4">The sequence shown here is derived from an EMBL/GenBank/DDBJ whole genome shotgun (WGS) entry which is preliminary data.</text>
</comment>
<evidence type="ECO:0000256" key="2">
    <source>
        <dbReference type="SAM" id="Phobius"/>
    </source>
</evidence>
<dbReference type="VEuPathDB" id="FungiDB:SPSK_03598"/>
<dbReference type="RefSeq" id="XP_016584839.1">
    <property type="nucleotide sequence ID" value="XM_016730435.1"/>
</dbReference>
<evidence type="ECO:0000313" key="4">
    <source>
        <dbReference type="EMBL" id="KJR82163.1"/>
    </source>
</evidence>
<proteinExistence type="predicted"/>
<feature type="region of interest" description="Disordered" evidence="1">
    <location>
        <begin position="37"/>
        <end position="56"/>
    </location>
</feature>
<feature type="signal peptide" evidence="3">
    <location>
        <begin position="1"/>
        <end position="29"/>
    </location>
</feature>
<sequence length="216" mass="23651">MTRLSVHHGVLRAALLLALLAPLCPLALAQRPGLIQHHHHEQEQDSPDDNQLESHVPRNPDAAAAAAENDVVDDIDSGVVVVSVLLLHNPPRHNDDVVLHHAHIHDALQLQPQLQLQLQLRLQQRHQQQHHLLGVLVVAGAHAGELLLWPSDARPQSAVAEAAVVLVVVLVVFHALSLYIARQHHVVAPQLCHRIDDTVPAPLAEHSQLPLHCAPE</sequence>
<feature type="transmembrane region" description="Helical" evidence="2">
    <location>
        <begin position="131"/>
        <end position="150"/>
    </location>
</feature>
<evidence type="ECO:0000256" key="1">
    <source>
        <dbReference type="SAM" id="MobiDB-lite"/>
    </source>
</evidence>
<reference evidence="4 5" key="2">
    <citation type="journal article" date="2015" name="Eukaryot. Cell">
        <title>Asexual propagation of a virulent clone complex in a human and feline outbreak of sporotrichosis.</title>
        <authorList>
            <person name="Teixeira Mde M."/>
            <person name="Rodrigues A.M."/>
            <person name="Tsui C.K."/>
            <person name="de Almeida L.G."/>
            <person name="Van Diepeningen A.D."/>
            <person name="van den Ende B.G."/>
            <person name="Fernandes G.F."/>
            <person name="Kano R."/>
            <person name="Hamelin R.C."/>
            <person name="Lopes-Bezerra L.M."/>
            <person name="Vasconcelos A.T."/>
            <person name="de Hoog S."/>
            <person name="de Camargo Z.P."/>
            <person name="Felipe M.S."/>
        </authorList>
    </citation>
    <scope>NUCLEOTIDE SEQUENCE [LARGE SCALE GENOMIC DNA]</scope>
    <source>
        <strain evidence="4 5">1099-18</strain>
    </source>
</reference>
<dbReference type="OrthoDB" id="10653254at2759"/>
<dbReference type="EMBL" id="AXCR01000010">
    <property type="protein sequence ID" value="KJR82163.1"/>
    <property type="molecule type" value="Genomic_DNA"/>
</dbReference>
<dbReference type="AlphaFoldDB" id="A0A0F2LXH3"/>
<dbReference type="Proteomes" id="UP000033710">
    <property type="component" value="Unassembled WGS sequence"/>
</dbReference>
<name>A0A0F2LXH3_SPOSC</name>